<protein>
    <submittedName>
        <fullName evidence="3">Putative LAGLIDADG 1 endonuclease</fullName>
    </submittedName>
</protein>
<evidence type="ECO:0000259" key="2">
    <source>
        <dbReference type="Pfam" id="PF00961"/>
    </source>
</evidence>
<keyword evidence="3" id="KW-0496">Mitochondrion</keyword>
<organism evidence="3">
    <name type="scientific">Magnusiomyces magnusii</name>
    <name type="common">Yeast</name>
    <name type="synonym">Dipodascus magnusii</name>
    <dbReference type="NCBI Taxonomy" id="43963"/>
    <lineage>
        <taxon>Eukaryota</taxon>
        <taxon>Fungi</taxon>
        <taxon>Dikarya</taxon>
        <taxon>Ascomycota</taxon>
        <taxon>Saccharomycotina</taxon>
        <taxon>Dipodascomycetes</taxon>
        <taxon>Dipodascales</taxon>
        <taxon>Dipodascaceae</taxon>
        <taxon>Magnusiomyces</taxon>
    </lineage>
</organism>
<keyword evidence="1" id="KW-0472">Membrane</keyword>
<dbReference type="InterPro" id="IPR004860">
    <property type="entry name" value="LAGLIDADG_dom"/>
</dbReference>
<gene>
    <name evidence="3" type="primary">orf363-1</name>
</gene>
<reference evidence="3" key="1">
    <citation type="journal article" date="2014" name="Proc. Natl. Acad. Sci. U.S.A.">
        <title>Massive programmed translational jumping in mitochondria.</title>
        <authorList>
            <person name="Lang B.F."/>
            <person name="Jakubkova M."/>
            <person name="Hegedusova E."/>
            <person name="Daoud R."/>
            <person name="Forget L."/>
            <person name="Brejova B."/>
            <person name="Vinar T."/>
            <person name="Kosa P."/>
            <person name="Fricova D."/>
            <person name="Nebohacova M."/>
            <person name="Griac P."/>
            <person name="Tomaska L."/>
            <person name="Burger G."/>
            <person name="Nosek J."/>
        </authorList>
    </citation>
    <scope>NUCLEOTIDE SEQUENCE</scope>
    <source>
        <strain evidence="3">CBS 234.85</strain>
    </source>
</reference>
<dbReference type="PANTHER" id="PTHR36181:SF1">
    <property type="entry name" value="LAGLIDADG ENDONUCLEASE"/>
    <property type="match status" value="1"/>
</dbReference>
<name>K9L3B3_MAGMU</name>
<keyword evidence="1" id="KW-0812">Transmembrane</keyword>
<dbReference type="InterPro" id="IPR051289">
    <property type="entry name" value="LAGLIDADG_Endonuclease"/>
</dbReference>
<feature type="domain" description="Homing endonuclease LAGLIDADG" evidence="2">
    <location>
        <begin position="209"/>
        <end position="312"/>
    </location>
</feature>
<feature type="transmembrane region" description="Helical" evidence="1">
    <location>
        <begin position="6"/>
        <end position="23"/>
    </location>
</feature>
<dbReference type="AlphaFoldDB" id="K9L3B3"/>
<dbReference type="GO" id="GO:0005739">
    <property type="term" value="C:mitochondrion"/>
    <property type="evidence" value="ECO:0007669"/>
    <property type="project" value="UniProtKB-ARBA"/>
</dbReference>
<dbReference type="SUPFAM" id="SSF55608">
    <property type="entry name" value="Homing endonucleases"/>
    <property type="match status" value="2"/>
</dbReference>
<dbReference type="FunFam" id="3.10.28.10:FF:000007">
    <property type="entry name" value="Intron-encoded DNA endonuclease aI3"/>
    <property type="match status" value="1"/>
</dbReference>
<keyword evidence="3" id="KW-0540">Nuclease</keyword>
<keyword evidence="3" id="KW-0378">Hydrolase</keyword>
<evidence type="ECO:0000313" key="3">
    <source>
        <dbReference type="EMBL" id="AEY71967.2"/>
    </source>
</evidence>
<sequence length="363" mass="42261">NKNAHYIFILILFILSIYKHIYFQNKYPSNYVKTMEDKPLGYIKAKSLEKSLEFIHLKTPTHDIVSPGNLVSGQPQDDNEFGHYLAGFIEGDGCLVTPLTLKTLNNKSRVCSVQIIFHICDLELVKCLQKRIGHGNIYKSKNKKAIRLMIQNLDGVLSIINLINGKMRTPKINALYKMIDWLNKHKLENENHIIKLPLDMSPINNNSWLAGFIDTDGHFSIKGFTNNIKTHPALQFYICQREFDNSGSSLKDIMQKIANFLNTSLKYRKINGYPQFNITTSSYENNMVLINYLTKFPLFTSKYLNYIDWVKALDLFYNKKVKELKRAKNIPVNSLILKEIRIIKSNINKNRKIFTWDHLKNFY</sequence>
<dbReference type="InterPro" id="IPR027434">
    <property type="entry name" value="Homing_endonucl"/>
</dbReference>
<geneLocation type="mitochondrion" evidence="3"/>
<dbReference type="PANTHER" id="PTHR36181">
    <property type="entry name" value="INTRON-ENCODED ENDONUCLEASE AI3-RELATED"/>
    <property type="match status" value="1"/>
</dbReference>
<keyword evidence="3" id="KW-0255">Endonuclease</keyword>
<keyword evidence="1" id="KW-1133">Transmembrane helix</keyword>
<feature type="non-terminal residue" evidence="3">
    <location>
        <position position="1"/>
    </location>
</feature>
<proteinExistence type="predicted"/>
<dbReference type="EMBL" id="JQ236859">
    <property type="protein sequence ID" value="AEY71967.2"/>
    <property type="molecule type" value="Genomic_DNA"/>
</dbReference>
<dbReference type="Gene3D" id="3.10.28.10">
    <property type="entry name" value="Homing endonucleases"/>
    <property type="match status" value="2"/>
</dbReference>
<feature type="domain" description="Homing endonuclease LAGLIDADG" evidence="2">
    <location>
        <begin position="85"/>
        <end position="180"/>
    </location>
</feature>
<dbReference type="Pfam" id="PF00961">
    <property type="entry name" value="LAGLIDADG_1"/>
    <property type="match status" value="2"/>
</dbReference>
<dbReference type="GO" id="GO:0004519">
    <property type="term" value="F:endonuclease activity"/>
    <property type="evidence" value="ECO:0007669"/>
    <property type="project" value="UniProtKB-KW"/>
</dbReference>
<accession>K9L3B3</accession>
<evidence type="ECO:0000256" key="1">
    <source>
        <dbReference type="SAM" id="Phobius"/>
    </source>
</evidence>